<feature type="domain" description="Histone deacetylase glutamine rich N-terminal" evidence="12">
    <location>
        <begin position="40"/>
        <end position="129"/>
    </location>
</feature>
<dbReference type="PANTHER" id="PTHR45364:SF11">
    <property type="entry name" value="HISTONE DEACETYLASE 9"/>
    <property type="match status" value="1"/>
</dbReference>
<organism evidence="13 14">
    <name type="scientific">Neogobius melanostomus</name>
    <name type="common">round goby</name>
    <dbReference type="NCBI Taxonomy" id="47308"/>
    <lineage>
        <taxon>Eukaryota</taxon>
        <taxon>Metazoa</taxon>
        <taxon>Chordata</taxon>
        <taxon>Craniata</taxon>
        <taxon>Vertebrata</taxon>
        <taxon>Euteleostomi</taxon>
        <taxon>Actinopterygii</taxon>
        <taxon>Neopterygii</taxon>
        <taxon>Teleostei</taxon>
        <taxon>Neoteleostei</taxon>
        <taxon>Acanthomorphata</taxon>
        <taxon>Gobiaria</taxon>
        <taxon>Gobiiformes</taxon>
        <taxon>Gobioidei</taxon>
        <taxon>Gobiidae</taxon>
        <taxon>Benthophilinae</taxon>
        <taxon>Neogobiini</taxon>
        <taxon>Neogobius</taxon>
    </lineage>
</organism>
<feature type="compositionally biased region" description="Basic and acidic residues" evidence="11">
    <location>
        <begin position="215"/>
        <end position="226"/>
    </location>
</feature>
<evidence type="ECO:0000256" key="9">
    <source>
        <dbReference type="ARBA" id="ARBA00023242"/>
    </source>
</evidence>
<dbReference type="Pfam" id="PF12203">
    <property type="entry name" value="HDAC4_Gln"/>
    <property type="match status" value="1"/>
</dbReference>
<feature type="region of interest" description="Disordered" evidence="11">
    <location>
        <begin position="490"/>
        <end position="552"/>
    </location>
</feature>
<evidence type="ECO:0000256" key="6">
    <source>
        <dbReference type="ARBA" id="ARBA00022853"/>
    </source>
</evidence>
<name>A0A8C6T0Y6_9GOBI</name>
<dbReference type="PANTHER" id="PTHR45364">
    <property type="entry name" value="HISTONE DEACETYLASE 9-RELATED"/>
    <property type="match status" value="1"/>
</dbReference>
<feature type="region of interest" description="Disordered" evidence="11">
    <location>
        <begin position="188"/>
        <end position="258"/>
    </location>
</feature>
<keyword evidence="14" id="KW-1185">Reference proteome</keyword>
<keyword evidence="7" id="KW-0805">Transcription regulation</keyword>
<dbReference type="EC" id="3.5.1.98" evidence="3"/>
<feature type="region of interest" description="Disordered" evidence="11">
    <location>
        <begin position="279"/>
        <end position="315"/>
    </location>
</feature>
<reference evidence="13" key="2">
    <citation type="submission" date="2025-09" db="UniProtKB">
        <authorList>
            <consortium name="Ensembl"/>
        </authorList>
    </citation>
    <scope>IDENTIFICATION</scope>
</reference>
<evidence type="ECO:0000256" key="3">
    <source>
        <dbReference type="ARBA" id="ARBA00012111"/>
    </source>
</evidence>
<evidence type="ECO:0000256" key="5">
    <source>
        <dbReference type="ARBA" id="ARBA00022801"/>
    </source>
</evidence>
<sequence length="567" mass="64027">VHNNITPVAVDIKTDIPLSVEPLSPLDLRTELRMLGPGSDPSLWERQLQQELLLIQKQQQIQKQLLISEFQKQHEKLSRQHQAQLQEHLKLQQELQSMKQQQELAEKERRLEQQNQQEKEQERHRRETHVSALSLRAKERSRESAVASTEVKQKLQEFLLNKSAKEPVTNGGSHSFIQHPKLWYMSSHHTSLDQSSPPLGGTSPTCQYTLPSPIESKDDFPLRKTASEPNLKVRSRLKQKVAERRSSPMLKRRDSNIMTPYKKRALEIMGMFTIHSAPGSGPSSPIGASSALGAENGPSSLPTTTKTERWPSQPRLFRPEDSVSMLSLYTSPSLPNISLGLSNGSSPISAAIGLKDRSTEIKYGLPGHLLGPVPLHSGLESKVSPSHQALLQHLLQKEQMRQQKMLSSGPGSMSSLPQSPLAMKERPSSTRPKLPKHRPLNRTQSAPLPQNTLAQLVIQQQHQHFLERQKQYQQQIHINKLLSKSIEQLRQPSTHLQESEEEQEEQRERCELMQEDSSGSSAEQPDVHFGVIKVKEEPADSEDEGLESEQSSYLHQVNGRLVIRAMI</sequence>
<keyword evidence="9" id="KW-0539">Nucleus</keyword>
<dbReference type="Gene3D" id="6.10.250.1550">
    <property type="match status" value="1"/>
</dbReference>
<feature type="region of interest" description="Disordered" evidence="11">
    <location>
        <begin position="96"/>
        <end position="148"/>
    </location>
</feature>
<evidence type="ECO:0000313" key="14">
    <source>
        <dbReference type="Proteomes" id="UP000694523"/>
    </source>
</evidence>
<dbReference type="GO" id="GO:0005634">
    <property type="term" value="C:nucleus"/>
    <property type="evidence" value="ECO:0007669"/>
    <property type="project" value="UniProtKB-SubCell"/>
</dbReference>
<comment type="catalytic activity">
    <reaction evidence="10">
        <text>N(6)-acetyl-L-lysyl-[histone] + H2O = L-lysyl-[histone] + acetate</text>
        <dbReference type="Rhea" id="RHEA:58196"/>
        <dbReference type="Rhea" id="RHEA-COMP:9845"/>
        <dbReference type="Rhea" id="RHEA-COMP:11338"/>
        <dbReference type="ChEBI" id="CHEBI:15377"/>
        <dbReference type="ChEBI" id="CHEBI:29969"/>
        <dbReference type="ChEBI" id="CHEBI:30089"/>
        <dbReference type="ChEBI" id="CHEBI:61930"/>
        <dbReference type="EC" id="3.5.1.98"/>
    </reaction>
</comment>
<comment type="subcellular location">
    <subcellularLocation>
        <location evidence="1">Nucleus</location>
    </subcellularLocation>
</comment>
<keyword evidence="4" id="KW-0678">Repressor</keyword>
<evidence type="ECO:0000256" key="8">
    <source>
        <dbReference type="ARBA" id="ARBA00023163"/>
    </source>
</evidence>
<feature type="compositionally biased region" description="Low complexity" evidence="11">
    <location>
        <begin position="279"/>
        <end position="291"/>
    </location>
</feature>
<keyword evidence="8" id="KW-0804">Transcription</keyword>
<dbReference type="GO" id="GO:0141221">
    <property type="term" value="F:histone deacetylase activity, hydrolytic mechanism"/>
    <property type="evidence" value="ECO:0007669"/>
    <property type="project" value="UniProtKB-EC"/>
</dbReference>
<feature type="compositionally biased region" description="Basic and acidic residues" evidence="11">
    <location>
        <begin position="240"/>
        <end position="255"/>
    </location>
</feature>
<dbReference type="Ensembl" id="ENSNMLT00000016425.1">
    <property type="protein sequence ID" value="ENSNMLP00000014615.1"/>
    <property type="gene ID" value="ENSNMLG00000009720.1"/>
</dbReference>
<evidence type="ECO:0000313" key="13">
    <source>
        <dbReference type="Ensembl" id="ENSNMLP00000014615.1"/>
    </source>
</evidence>
<reference evidence="13" key="1">
    <citation type="submission" date="2025-08" db="UniProtKB">
        <authorList>
            <consortium name="Ensembl"/>
        </authorList>
    </citation>
    <scope>IDENTIFICATION</scope>
</reference>
<protein>
    <recommendedName>
        <fullName evidence="3">histone deacetylase</fullName>
        <ecNumber evidence="3">3.5.1.98</ecNumber>
    </recommendedName>
</protein>
<feature type="region of interest" description="Disordered" evidence="11">
    <location>
        <begin position="402"/>
        <end position="446"/>
    </location>
</feature>
<evidence type="ECO:0000256" key="10">
    <source>
        <dbReference type="ARBA" id="ARBA00048287"/>
    </source>
</evidence>
<keyword evidence="6" id="KW-0156">Chromatin regulator</keyword>
<evidence type="ECO:0000259" key="12">
    <source>
        <dbReference type="Pfam" id="PF12203"/>
    </source>
</evidence>
<evidence type="ECO:0000256" key="11">
    <source>
        <dbReference type="SAM" id="MobiDB-lite"/>
    </source>
</evidence>
<accession>A0A8C6T0Y6</accession>
<feature type="compositionally biased region" description="Polar residues" evidence="11">
    <location>
        <begin position="188"/>
        <end position="210"/>
    </location>
</feature>
<evidence type="ECO:0000256" key="7">
    <source>
        <dbReference type="ARBA" id="ARBA00023015"/>
    </source>
</evidence>
<evidence type="ECO:0000256" key="1">
    <source>
        <dbReference type="ARBA" id="ARBA00004123"/>
    </source>
</evidence>
<dbReference type="InterPro" id="IPR024643">
    <property type="entry name" value="Hist_deacetylase_Gln_rich_N"/>
</dbReference>
<evidence type="ECO:0000256" key="2">
    <source>
        <dbReference type="ARBA" id="ARBA00007738"/>
    </source>
</evidence>
<keyword evidence="5" id="KW-0378">Hydrolase</keyword>
<comment type="similarity">
    <text evidence="2">Belongs to the histone deacetylase family. HD type 2 subfamily.</text>
</comment>
<dbReference type="AlphaFoldDB" id="A0A8C6T0Y6"/>
<proteinExistence type="inferred from homology"/>
<dbReference type="Proteomes" id="UP000694523">
    <property type="component" value="Unplaced"/>
</dbReference>
<evidence type="ECO:0000256" key="4">
    <source>
        <dbReference type="ARBA" id="ARBA00022491"/>
    </source>
</evidence>
<feature type="compositionally biased region" description="Basic and acidic residues" evidence="11">
    <location>
        <begin position="104"/>
        <end position="129"/>
    </location>
</feature>
<feature type="compositionally biased region" description="Low complexity" evidence="11">
    <location>
        <begin position="405"/>
        <end position="421"/>
    </location>
</feature>